<reference evidence="2 3" key="1">
    <citation type="submission" date="2018-10" db="EMBL/GenBank/DDBJ databases">
        <title>Draft genome sequence of the microsporidian Tubulinosema ratisbonensis.</title>
        <authorList>
            <person name="Polonais V."/>
            <person name="Peyretaillade E."/>
            <person name="Niehus S."/>
            <person name="Wawrzyniak I."/>
            <person name="Franchet A."/>
            <person name="Gaspin C."/>
            <person name="Reichstadt M."/>
            <person name="Belser C."/>
            <person name="Labadie K."/>
            <person name="Delbac F."/>
            <person name="Ferrandon D."/>
        </authorList>
    </citation>
    <scope>NUCLEOTIDE SEQUENCE [LARGE SCALE GENOMIC DNA]</scope>
    <source>
        <strain evidence="2 3">Franzen</strain>
    </source>
</reference>
<comment type="caution">
    <text evidence="2">The sequence shown here is derived from an EMBL/GenBank/DDBJ whole genome shotgun (WGS) entry which is preliminary data.</text>
</comment>
<organism evidence="2 3">
    <name type="scientific">Tubulinosema ratisbonensis</name>
    <dbReference type="NCBI Taxonomy" id="291195"/>
    <lineage>
        <taxon>Eukaryota</taxon>
        <taxon>Fungi</taxon>
        <taxon>Fungi incertae sedis</taxon>
        <taxon>Microsporidia</taxon>
        <taxon>Tubulinosematoidea</taxon>
        <taxon>Tubulinosematidae</taxon>
        <taxon>Tubulinosema</taxon>
    </lineage>
</organism>
<name>A0A437AME9_9MICR</name>
<dbReference type="OrthoDB" id="2196505at2759"/>
<protein>
    <submittedName>
        <fullName evidence="2">Uncharacterized protein</fullName>
    </submittedName>
</protein>
<gene>
    <name evidence="2" type="ORF">TUBRATIS_12400</name>
</gene>
<keyword evidence="3" id="KW-1185">Reference proteome</keyword>
<keyword evidence="1" id="KW-0732">Signal</keyword>
<evidence type="ECO:0000313" key="3">
    <source>
        <dbReference type="Proteomes" id="UP000282876"/>
    </source>
</evidence>
<accession>A0A437AME9</accession>
<dbReference type="Proteomes" id="UP000282876">
    <property type="component" value="Unassembled WGS sequence"/>
</dbReference>
<evidence type="ECO:0000313" key="2">
    <source>
        <dbReference type="EMBL" id="RVD92259.1"/>
    </source>
</evidence>
<dbReference type="EMBL" id="RCSS01000265">
    <property type="protein sequence ID" value="RVD92259.1"/>
    <property type="molecule type" value="Genomic_DNA"/>
</dbReference>
<proteinExistence type="predicted"/>
<sequence length="186" mass="21264">MFFLLINFINFYCVVPVNKDVVITASNDKNYYITVFDENVRMLKIKGGVFNENDPNVCKIISKNKKFMFKFGMKYLYKPPKSTTLEAKDLEEDDVGFSFDIVEVEDGFLIKSSDGNCLTVSNLLSMTEGHIIDGTKCEEKLEQIFAITLLCFSEPGFTLQEFLGIKKQKSTSDFDKTPRKSNHDLI</sequence>
<feature type="chain" id="PRO_5019225202" evidence="1">
    <location>
        <begin position="20"/>
        <end position="186"/>
    </location>
</feature>
<dbReference type="AlphaFoldDB" id="A0A437AME9"/>
<dbReference type="VEuPathDB" id="MicrosporidiaDB:TUBRATIS_12400"/>
<evidence type="ECO:0000256" key="1">
    <source>
        <dbReference type="SAM" id="SignalP"/>
    </source>
</evidence>
<feature type="signal peptide" evidence="1">
    <location>
        <begin position="1"/>
        <end position="19"/>
    </location>
</feature>